<keyword evidence="3" id="KW-1185">Reference proteome</keyword>
<dbReference type="Proteomes" id="UP000288212">
    <property type="component" value="Unassembled WGS sequence"/>
</dbReference>
<proteinExistence type="predicted"/>
<comment type="caution">
    <text evidence="2">The sequence shown here is derived from an EMBL/GenBank/DDBJ whole genome shotgun (WGS) entry which is preliminary data.</text>
</comment>
<dbReference type="EMBL" id="PIPI01000005">
    <property type="protein sequence ID" value="RUO19533.1"/>
    <property type="molecule type" value="Genomic_DNA"/>
</dbReference>
<gene>
    <name evidence="2" type="ORF">CWE06_08360</name>
</gene>
<dbReference type="InterPro" id="IPR035093">
    <property type="entry name" value="RelE/ParE_toxin_dom_sf"/>
</dbReference>
<accession>A0A432VTC3</accession>
<dbReference type="Pfam" id="PF05016">
    <property type="entry name" value="ParE_toxin"/>
    <property type="match status" value="1"/>
</dbReference>
<reference evidence="2 3" key="1">
    <citation type="journal article" date="2011" name="Front. Microbiol.">
        <title>Genomic signatures of strain selection and enhancement in Bacillus atrophaeus var. globigii, a historical biowarfare simulant.</title>
        <authorList>
            <person name="Gibbons H.S."/>
            <person name="Broomall S.M."/>
            <person name="McNew L.A."/>
            <person name="Daligault H."/>
            <person name="Chapman C."/>
            <person name="Bruce D."/>
            <person name="Karavis M."/>
            <person name="Krepps M."/>
            <person name="McGregor P.A."/>
            <person name="Hong C."/>
            <person name="Park K.H."/>
            <person name="Akmal A."/>
            <person name="Feldman A."/>
            <person name="Lin J.S."/>
            <person name="Chang W.E."/>
            <person name="Higgs B.W."/>
            <person name="Demirev P."/>
            <person name="Lindquist J."/>
            <person name="Liem A."/>
            <person name="Fochler E."/>
            <person name="Read T.D."/>
            <person name="Tapia R."/>
            <person name="Johnson S."/>
            <person name="Bishop-Lilly K.A."/>
            <person name="Detter C."/>
            <person name="Han C."/>
            <person name="Sozhamannan S."/>
            <person name="Rosenzweig C.N."/>
            <person name="Skowronski E.W."/>
        </authorList>
    </citation>
    <scope>NUCLEOTIDE SEQUENCE [LARGE SCALE GENOMIC DNA]</scope>
    <source>
        <strain evidence="2 3">AK5</strain>
    </source>
</reference>
<keyword evidence="1" id="KW-1277">Toxin-antitoxin system</keyword>
<protein>
    <recommendedName>
        <fullName evidence="4">Type II toxin-antitoxin system RelE/ParE family toxin</fullName>
    </recommendedName>
</protein>
<evidence type="ECO:0000313" key="3">
    <source>
        <dbReference type="Proteomes" id="UP000288212"/>
    </source>
</evidence>
<dbReference type="RefSeq" id="WP_126793054.1">
    <property type="nucleotide sequence ID" value="NZ_PIPI01000005.1"/>
</dbReference>
<name>A0A432VTC3_9GAMM</name>
<organism evidence="2 3">
    <name type="scientific">Aliidiomarina haloalkalitolerans</name>
    <dbReference type="NCBI Taxonomy" id="859059"/>
    <lineage>
        <taxon>Bacteria</taxon>
        <taxon>Pseudomonadati</taxon>
        <taxon>Pseudomonadota</taxon>
        <taxon>Gammaproteobacteria</taxon>
        <taxon>Alteromonadales</taxon>
        <taxon>Idiomarinaceae</taxon>
        <taxon>Aliidiomarina</taxon>
    </lineage>
</organism>
<evidence type="ECO:0008006" key="4">
    <source>
        <dbReference type="Google" id="ProtNLM"/>
    </source>
</evidence>
<evidence type="ECO:0000313" key="2">
    <source>
        <dbReference type="EMBL" id="RUO19533.1"/>
    </source>
</evidence>
<sequence length="113" mass="13297">MTQSVEFTQVAKVTLLILKRYMTQYVGESEAESILRDLISQSVSRLEECPQQYPVCHELDMLGVSDYQQLTYKKYKIIFRNDVTNNRVLVMAFLRHRQSAQQLLIDFVLKHEP</sequence>
<dbReference type="InterPro" id="IPR007712">
    <property type="entry name" value="RelE/ParE_toxin"/>
</dbReference>
<dbReference type="Gene3D" id="3.30.2310.20">
    <property type="entry name" value="RelE-like"/>
    <property type="match status" value="1"/>
</dbReference>
<dbReference type="AlphaFoldDB" id="A0A432VTC3"/>
<evidence type="ECO:0000256" key="1">
    <source>
        <dbReference type="ARBA" id="ARBA00022649"/>
    </source>
</evidence>
<dbReference type="OrthoDB" id="9798046at2"/>